<protein>
    <submittedName>
        <fullName evidence="2">Uncharacterized protein</fullName>
    </submittedName>
</protein>
<reference evidence="2 3" key="1">
    <citation type="submission" date="2022-04" db="EMBL/GenBank/DDBJ databases">
        <title>Hymenobacter sp. isolated from the air.</title>
        <authorList>
            <person name="Won M."/>
            <person name="Lee C.-M."/>
            <person name="Woen H.-Y."/>
            <person name="Kwon S.-W."/>
        </authorList>
    </citation>
    <scope>NUCLEOTIDE SEQUENCE [LARGE SCALE GENOMIC DNA]</scope>
    <source>
        <strain evidence="3">5116 S-27</strain>
    </source>
</reference>
<evidence type="ECO:0000313" key="3">
    <source>
        <dbReference type="Proteomes" id="UP000831785"/>
    </source>
</evidence>
<feature type="transmembrane region" description="Helical" evidence="1">
    <location>
        <begin position="38"/>
        <end position="59"/>
    </location>
</feature>
<keyword evidence="1" id="KW-0812">Transmembrane</keyword>
<dbReference type="RefSeq" id="WP_244719322.1">
    <property type="nucleotide sequence ID" value="NZ_CP095049.1"/>
</dbReference>
<feature type="transmembrane region" description="Helical" evidence="1">
    <location>
        <begin position="98"/>
        <end position="118"/>
    </location>
</feature>
<organism evidence="2 3">
    <name type="scientific">Hymenobacter cellulosivorans</name>
    <dbReference type="NCBI Taxonomy" id="2932249"/>
    <lineage>
        <taxon>Bacteria</taxon>
        <taxon>Pseudomonadati</taxon>
        <taxon>Bacteroidota</taxon>
        <taxon>Cytophagia</taxon>
        <taxon>Cytophagales</taxon>
        <taxon>Hymenobacteraceae</taxon>
        <taxon>Hymenobacter</taxon>
    </lineage>
</organism>
<evidence type="ECO:0000313" key="2">
    <source>
        <dbReference type="EMBL" id="UOQ53688.1"/>
    </source>
</evidence>
<name>A0ABY4FCD2_9BACT</name>
<feature type="transmembrane region" description="Helical" evidence="1">
    <location>
        <begin position="66"/>
        <end position="86"/>
    </location>
</feature>
<feature type="transmembrane region" description="Helical" evidence="1">
    <location>
        <begin position="12"/>
        <end position="32"/>
    </location>
</feature>
<keyword evidence="1" id="KW-1133">Transmembrane helix</keyword>
<dbReference type="EMBL" id="CP095049">
    <property type="protein sequence ID" value="UOQ53688.1"/>
    <property type="molecule type" value="Genomic_DNA"/>
</dbReference>
<gene>
    <name evidence="2" type="ORF">MUN80_02765</name>
</gene>
<proteinExistence type="predicted"/>
<sequence>MPVAASPRPFAPHFLPLPVAFLVGLVLLGGLSLGDHNGIFTCLLVAPLFIPAAVWLVAFCRRPSPLLKATLAAVLISLYDISIKLYGAGSHDAEGKGLFHFLLLLGILPAFLVLVAALDQQQSGTRRRRRVAKVLFLALLFVHLALTSDLGMGRCVSCY</sequence>
<dbReference type="Proteomes" id="UP000831785">
    <property type="component" value="Chromosome"/>
</dbReference>
<feature type="transmembrane region" description="Helical" evidence="1">
    <location>
        <begin position="130"/>
        <end position="146"/>
    </location>
</feature>
<accession>A0ABY4FCD2</accession>
<keyword evidence="3" id="KW-1185">Reference proteome</keyword>
<evidence type="ECO:0000256" key="1">
    <source>
        <dbReference type="SAM" id="Phobius"/>
    </source>
</evidence>
<keyword evidence="1" id="KW-0472">Membrane</keyword>